<dbReference type="AlphaFoldDB" id="A0A9D1FV86"/>
<dbReference type="EC" id="3.6.1.54" evidence="3"/>
<keyword evidence="3" id="KW-0378">Hydrolase</keyword>
<gene>
    <name evidence="3" type="primary">lpxI</name>
    <name evidence="3" type="ORF">IAD41_03085</name>
</gene>
<dbReference type="InterPro" id="IPR053174">
    <property type="entry name" value="LpxI"/>
</dbReference>
<dbReference type="Pfam" id="PF17930">
    <property type="entry name" value="LpxI_N"/>
    <property type="match status" value="1"/>
</dbReference>
<evidence type="ECO:0000259" key="2">
    <source>
        <dbReference type="Pfam" id="PF17930"/>
    </source>
</evidence>
<dbReference type="Proteomes" id="UP000824139">
    <property type="component" value="Unassembled WGS sequence"/>
</dbReference>
<evidence type="ECO:0000313" key="3">
    <source>
        <dbReference type="EMBL" id="HIS82575.1"/>
    </source>
</evidence>
<dbReference type="PANTHER" id="PTHR39962:SF1">
    <property type="entry name" value="LPXI FAMILY PROTEIN"/>
    <property type="match status" value="1"/>
</dbReference>
<feature type="domain" description="LpxI C-terminal" evidence="1">
    <location>
        <begin position="140"/>
        <end position="269"/>
    </location>
</feature>
<name>A0A9D1FV86_9BACT</name>
<dbReference type="GO" id="GO:0016787">
    <property type="term" value="F:hydrolase activity"/>
    <property type="evidence" value="ECO:0007669"/>
    <property type="project" value="UniProtKB-KW"/>
</dbReference>
<evidence type="ECO:0000259" key="1">
    <source>
        <dbReference type="Pfam" id="PF06230"/>
    </source>
</evidence>
<evidence type="ECO:0000313" key="4">
    <source>
        <dbReference type="Proteomes" id="UP000824139"/>
    </source>
</evidence>
<dbReference type="Gene3D" id="3.40.50.20">
    <property type="match status" value="1"/>
</dbReference>
<dbReference type="InterPro" id="IPR010415">
    <property type="entry name" value="LpxI_C"/>
</dbReference>
<dbReference type="EMBL" id="DVJO01000067">
    <property type="protein sequence ID" value="HIS82575.1"/>
    <property type="molecule type" value="Genomic_DNA"/>
</dbReference>
<reference evidence="3" key="1">
    <citation type="submission" date="2020-10" db="EMBL/GenBank/DDBJ databases">
        <authorList>
            <person name="Gilroy R."/>
        </authorList>
    </citation>
    <scope>NUCLEOTIDE SEQUENCE</scope>
    <source>
        <strain evidence="3">CHK152-2994</strain>
    </source>
</reference>
<sequence length="273" mass="30616">MSLMLENKQGLIAGDGILPVKMAQYAKENGFDVVCISLAKDNRAKLKKYCSKVYDCHPGEINKIENILKTEEIKQATFLGKVHKRVLLQLHKFDSRAIELLKTIKRLNDDEVMLLIVREFEKLGITVLDQTIFIKNLMIPAGVLGKNKPTEEQLQDVNYGFWLAKEMGKIDVGQSVVIKDKMAMAVEAIEGTDMCIKRGAKLAKKDAVVVKVAKPKQDKRFDIPAVGLRTLKTMKKYKAALLAVEADETIIVNQEEVIKFADENNIVLMAVNS</sequence>
<proteinExistence type="predicted"/>
<comment type="caution">
    <text evidence="3">The sequence shown here is derived from an EMBL/GenBank/DDBJ whole genome shotgun (WGS) entry which is preliminary data.</text>
</comment>
<dbReference type="InterPro" id="IPR041255">
    <property type="entry name" value="LpxI_N"/>
</dbReference>
<organism evidence="3 4">
    <name type="scientific">Candidatus Scatenecus faecavium</name>
    <dbReference type="NCBI Taxonomy" id="2840915"/>
    <lineage>
        <taxon>Bacteria</taxon>
        <taxon>Candidatus Scatenecus</taxon>
    </lineage>
</organism>
<dbReference type="Gene3D" id="3.40.140.80">
    <property type="match status" value="1"/>
</dbReference>
<protein>
    <submittedName>
        <fullName evidence="3">UDP-2,3-diacylglucosamine diphosphatase LpxI</fullName>
        <ecNumber evidence="3">3.6.1.54</ecNumber>
    </submittedName>
</protein>
<reference evidence="3" key="2">
    <citation type="journal article" date="2021" name="PeerJ">
        <title>Extensive microbial diversity within the chicken gut microbiome revealed by metagenomics and culture.</title>
        <authorList>
            <person name="Gilroy R."/>
            <person name="Ravi A."/>
            <person name="Getino M."/>
            <person name="Pursley I."/>
            <person name="Horton D.L."/>
            <person name="Alikhan N.F."/>
            <person name="Baker D."/>
            <person name="Gharbi K."/>
            <person name="Hall N."/>
            <person name="Watson M."/>
            <person name="Adriaenssens E.M."/>
            <person name="Foster-Nyarko E."/>
            <person name="Jarju S."/>
            <person name="Secka A."/>
            <person name="Antonio M."/>
            <person name="Oren A."/>
            <person name="Chaudhuri R.R."/>
            <person name="La Ragione R."/>
            <person name="Hildebrand F."/>
            <person name="Pallen M.J."/>
        </authorList>
    </citation>
    <scope>NUCLEOTIDE SEQUENCE</scope>
    <source>
        <strain evidence="3">CHK152-2994</strain>
    </source>
</reference>
<dbReference type="Pfam" id="PF06230">
    <property type="entry name" value="LpxI_C"/>
    <property type="match status" value="1"/>
</dbReference>
<dbReference type="InterPro" id="IPR043167">
    <property type="entry name" value="LpxI_C_sf"/>
</dbReference>
<accession>A0A9D1FV86</accession>
<dbReference type="PANTHER" id="PTHR39962">
    <property type="entry name" value="BLL4848 PROTEIN"/>
    <property type="match status" value="1"/>
</dbReference>
<feature type="domain" description="LpxI N-terminal" evidence="2">
    <location>
        <begin position="10"/>
        <end position="137"/>
    </location>
</feature>